<dbReference type="SUPFAM" id="SSF103491">
    <property type="entry name" value="Preprotein translocase SecY subunit"/>
    <property type="match status" value="1"/>
</dbReference>
<evidence type="ECO:0000256" key="7">
    <source>
        <dbReference type="ARBA" id="ARBA00023010"/>
    </source>
</evidence>
<evidence type="ECO:0000256" key="12">
    <source>
        <dbReference type="SAM" id="Phobius"/>
    </source>
</evidence>
<evidence type="ECO:0000256" key="5">
    <source>
        <dbReference type="ARBA" id="ARBA00022927"/>
    </source>
</evidence>
<evidence type="ECO:0000256" key="6">
    <source>
        <dbReference type="ARBA" id="ARBA00022989"/>
    </source>
</evidence>
<dbReference type="PRINTS" id="PR00303">
    <property type="entry name" value="SECYTRNLCASE"/>
</dbReference>
<accession>A0A812IN42</accession>
<feature type="transmembrane region" description="Helical" evidence="12">
    <location>
        <begin position="155"/>
        <end position="173"/>
    </location>
</feature>
<comment type="caution">
    <text evidence="13">The sequence shown here is derived from an EMBL/GenBank/DDBJ whole genome shotgun (WGS) entry which is preliminary data.</text>
</comment>
<dbReference type="AlphaFoldDB" id="A0A812IN42"/>
<feature type="transmembrane region" description="Helical" evidence="12">
    <location>
        <begin position="273"/>
        <end position="295"/>
    </location>
</feature>
<dbReference type="EMBL" id="CAJNIZ010000001">
    <property type="protein sequence ID" value="CAE7149728.1"/>
    <property type="molecule type" value="Genomic_DNA"/>
</dbReference>
<keyword evidence="7" id="KW-0811">Translocation</keyword>
<dbReference type="GO" id="GO:0016020">
    <property type="term" value="C:membrane"/>
    <property type="evidence" value="ECO:0007669"/>
    <property type="project" value="UniProtKB-SubCell"/>
</dbReference>
<protein>
    <recommendedName>
        <fullName evidence="9">Protein translocase subunit SecY</fullName>
    </recommendedName>
</protein>
<evidence type="ECO:0000256" key="11">
    <source>
        <dbReference type="RuleBase" id="RU004349"/>
    </source>
</evidence>
<dbReference type="FunFam" id="1.10.3370.10:FF:000001">
    <property type="entry name" value="Preprotein translocase subunit SecY"/>
    <property type="match status" value="1"/>
</dbReference>
<evidence type="ECO:0000256" key="4">
    <source>
        <dbReference type="ARBA" id="ARBA00022692"/>
    </source>
</evidence>
<dbReference type="Pfam" id="PF00344">
    <property type="entry name" value="SecY"/>
    <property type="match status" value="1"/>
</dbReference>
<name>A0A812IN42_SYMPI</name>
<feature type="transmembrane region" description="Helical" evidence="12">
    <location>
        <begin position="315"/>
        <end position="336"/>
    </location>
</feature>
<feature type="transmembrane region" description="Helical" evidence="12">
    <location>
        <begin position="368"/>
        <end position="390"/>
    </location>
</feature>
<evidence type="ECO:0000256" key="8">
    <source>
        <dbReference type="ARBA" id="ARBA00023136"/>
    </source>
</evidence>
<dbReference type="Gene3D" id="1.10.3370.10">
    <property type="entry name" value="SecY subunit domain"/>
    <property type="match status" value="1"/>
</dbReference>
<dbReference type="InterPro" id="IPR026593">
    <property type="entry name" value="SecY"/>
</dbReference>
<proteinExistence type="inferred from homology"/>
<keyword evidence="14" id="KW-1185">Reference proteome</keyword>
<dbReference type="OrthoDB" id="10060552at2759"/>
<comment type="similarity">
    <text evidence="2 11">Belongs to the SecY/SEC61-alpha family.</text>
</comment>
<keyword evidence="3" id="KW-0813">Transport</keyword>
<dbReference type="InterPro" id="IPR002208">
    <property type="entry name" value="SecY/SEC61-alpha"/>
</dbReference>
<comment type="subcellular location">
    <subcellularLocation>
        <location evidence="1">Membrane</location>
        <topology evidence="1">Multi-pass membrane protein</topology>
    </subcellularLocation>
</comment>
<evidence type="ECO:0000256" key="10">
    <source>
        <dbReference type="ARBA" id="ARBA00055151"/>
    </source>
</evidence>
<dbReference type="InterPro" id="IPR030659">
    <property type="entry name" value="SecY_CS"/>
</dbReference>
<dbReference type="InterPro" id="IPR023201">
    <property type="entry name" value="SecY_dom_sf"/>
</dbReference>
<evidence type="ECO:0000256" key="2">
    <source>
        <dbReference type="ARBA" id="ARBA00005751"/>
    </source>
</evidence>
<dbReference type="PIRSF" id="PIRSF004557">
    <property type="entry name" value="SecY"/>
    <property type="match status" value="1"/>
</dbReference>
<feature type="transmembrane region" description="Helical" evidence="12">
    <location>
        <begin position="396"/>
        <end position="416"/>
    </location>
</feature>
<comment type="function">
    <text evidence="10">The central subunit of the protein translocation channel SecYE. Consists of two halves formed by TMs 1-5 and 6-10. These two domains form a lateral gate at the front which open onto the bilayer between TMs 2 and 7, and are clamped together by SecE at the back. The channel is closed by both a pore ring composed of hydrophobic SecY resides and a short helix (helix 2A) on the extracellular side of the membrane which forms a plug.</text>
</comment>
<evidence type="ECO:0000256" key="9">
    <source>
        <dbReference type="ARBA" id="ARBA00039733"/>
    </source>
</evidence>
<evidence type="ECO:0000256" key="1">
    <source>
        <dbReference type="ARBA" id="ARBA00004141"/>
    </source>
</evidence>
<dbReference type="GO" id="GO:0015031">
    <property type="term" value="P:protein transport"/>
    <property type="evidence" value="ECO:0007669"/>
    <property type="project" value="UniProtKB-KW"/>
</dbReference>
<keyword evidence="6 12" id="KW-1133">Transmembrane helix</keyword>
<keyword evidence="5" id="KW-0653">Protein transport</keyword>
<organism evidence="13 14">
    <name type="scientific">Symbiodinium pilosum</name>
    <name type="common">Dinoflagellate</name>
    <dbReference type="NCBI Taxonomy" id="2952"/>
    <lineage>
        <taxon>Eukaryota</taxon>
        <taxon>Sar</taxon>
        <taxon>Alveolata</taxon>
        <taxon>Dinophyceae</taxon>
        <taxon>Suessiales</taxon>
        <taxon>Symbiodiniaceae</taxon>
        <taxon>Symbiodinium</taxon>
    </lineage>
</organism>
<gene>
    <name evidence="13" type="primary">secY</name>
    <name evidence="13" type="ORF">SPIL2461_LOCUS168</name>
</gene>
<reference evidence="13" key="1">
    <citation type="submission" date="2021-02" db="EMBL/GenBank/DDBJ databases">
        <authorList>
            <person name="Dougan E. K."/>
            <person name="Rhodes N."/>
            <person name="Thang M."/>
            <person name="Chan C."/>
        </authorList>
    </citation>
    <scope>NUCLEOTIDE SEQUENCE</scope>
</reference>
<feature type="transmembrane region" description="Helical" evidence="12">
    <location>
        <begin position="185"/>
        <end position="202"/>
    </location>
</feature>
<sequence length="446" mass="48963">MARNQGEVANQLAGNQAGIAELRSRLLFVLFALLVYRIGTHIPVPGIDPGQLAALFDQSQGGILELFNMFSGGAWERMSILALGVIPYITASIIMNLMTMMYPQFQQWRKEGDAGRRKITKVTRYLTLAIATIQGVSLAVTLANQGLAFDPSFTFYFVASLTLVTGAVFMMWLGEQITERGVGNGISLLIFAGIVSGFPSALGQVFEAARQDQINIIALLFITAIAVGVVWFIVRVERGQRRITVNYAKRQQGRRVFQAQSSHLPLKINMAGVIPAIFASSLLLAPASMASWFGTNPGMGWLQEISLVLSPGQPLYIMMFAAGIIFFSFFYTAIMFDPKDVADNLKRQGAYVPGIRPGQQTAKYIDDVITRLTVFGALYVTLVCLLPEFMIVAFDITFQLGGTALLIVVVVAMDFMSQVQSHLMSSQYAKLMEKSNLQTYGRRKGG</sequence>
<evidence type="ECO:0000256" key="3">
    <source>
        <dbReference type="ARBA" id="ARBA00022448"/>
    </source>
</evidence>
<evidence type="ECO:0000313" key="14">
    <source>
        <dbReference type="Proteomes" id="UP000649617"/>
    </source>
</evidence>
<dbReference type="HAMAP" id="MF_01465">
    <property type="entry name" value="SecY"/>
    <property type="match status" value="1"/>
</dbReference>
<feature type="transmembrane region" description="Helical" evidence="12">
    <location>
        <begin position="214"/>
        <end position="234"/>
    </location>
</feature>
<keyword evidence="8 12" id="KW-0472">Membrane</keyword>
<keyword evidence="4 12" id="KW-0812">Transmembrane</keyword>
<feature type="transmembrane region" description="Helical" evidence="12">
    <location>
        <begin position="78"/>
        <end position="102"/>
    </location>
</feature>
<dbReference type="NCBIfam" id="TIGR00967">
    <property type="entry name" value="3a0501s007"/>
    <property type="match status" value="1"/>
</dbReference>
<evidence type="ECO:0000313" key="13">
    <source>
        <dbReference type="EMBL" id="CAE7149728.1"/>
    </source>
</evidence>
<feature type="transmembrane region" description="Helical" evidence="12">
    <location>
        <begin position="26"/>
        <end position="44"/>
    </location>
</feature>
<dbReference type="Proteomes" id="UP000649617">
    <property type="component" value="Unassembled WGS sequence"/>
</dbReference>
<dbReference type="PROSITE" id="PS00756">
    <property type="entry name" value="SECY_2"/>
    <property type="match status" value="1"/>
</dbReference>
<feature type="transmembrane region" description="Helical" evidence="12">
    <location>
        <begin position="122"/>
        <end position="143"/>
    </location>
</feature>
<dbReference type="PANTHER" id="PTHR10906">
    <property type="entry name" value="SECY/SEC61-ALPHA FAMILY MEMBER"/>
    <property type="match status" value="1"/>
</dbReference>